<name>A0AAX3ZXW3_9CAUD</name>
<feature type="compositionally biased region" description="Polar residues" evidence="1">
    <location>
        <begin position="1"/>
        <end position="11"/>
    </location>
</feature>
<evidence type="ECO:0000256" key="1">
    <source>
        <dbReference type="SAM" id="MobiDB-lite"/>
    </source>
</evidence>
<dbReference type="Proteomes" id="UP001302325">
    <property type="component" value="Segment"/>
</dbReference>
<protein>
    <submittedName>
        <fullName evidence="2">Uncharacterized protein</fullName>
    </submittedName>
</protein>
<gene>
    <name evidence="2" type="ORF">CRP113_gp2</name>
</gene>
<evidence type="ECO:0000313" key="2">
    <source>
        <dbReference type="EMBL" id="WMM95819.1"/>
    </source>
</evidence>
<reference evidence="2 3" key="1">
    <citation type="submission" date="2023-08" db="EMBL/GenBank/DDBJ databases">
        <authorList>
            <person name="Du S."/>
            <person name="Wu Z."/>
            <person name="Wu Y."/>
            <person name="Yang M."/>
            <person name="Shao J."/>
            <person name="Liu H."/>
            <person name="Zhao Y."/>
            <person name="Zhang Z."/>
        </authorList>
    </citation>
    <scope>NUCLEOTIDE SEQUENCE [LARGE SCALE GENOMIC DNA]</scope>
</reference>
<accession>A0AAX3ZXW3</accession>
<dbReference type="EMBL" id="OR420755">
    <property type="protein sequence ID" value="WMM95819.1"/>
    <property type="molecule type" value="Genomic_DNA"/>
</dbReference>
<feature type="region of interest" description="Disordered" evidence="1">
    <location>
        <begin position="1"/>
        <end position="27"/>
    </location>
</feature>
<evidence type="ECO:0000313" key="3">
    <source>
        <dbReference type="Proteomes" id="UP001302325"/>
    </source>
</evidence>
<keyword evidence="3" id="KW-1185">Reference proteome</keyword>
<organism evidence="2 3">
    <name type="scientific">Roseobacter phage CRP-113</name>
    <dbReference type="NCBI Taxonomy" id="3072841"/>
    <lineage>
        <taxon>Viruses</taxon>
        <taxon>Duplodnaviria</taxon>
        <taxon>Heunggongvirae</taxon>
        <taxon>Uroviricota</taxon>
        <taxon>Caudoviricetes</taxon>
        <taxon>Autographivirales</taxon>
        <taxon>Autographivirales incertae sedis</taxon>
        <taxon>Oceanidvirus</taxon>
        <taxon>Oceanidvirus CRP113</taxon>
    </lineage>
</organism>
<sequence length="65" mass="7300">MTYTYDITTDQWLDPTTGDPTASPTGIDSFMHELFGPTSNPEPLVTTYRGHVAWKPTPEDKEPPF</sequence>
<proteinExistence type="predicted"/>